<dbReference type="PANTHER" id="PTHR43581">
    <property type="entry name" value="ATP/GTP PHOSPHATASE"/>
    <property type="match status" value="1"/>
</dbReference>
<dbReference type="CDD" id="cd01026">
    <property type="entry name" value="TOPRIM_OLD"/>
    <property type="match status" value="1"/>
</dbReference>
<evidence type="ECO:0000313" key="4">
    <source>
        <dbReference type="EMBL" id="RAR57015.1"/>
    </source>
</evidence>
<dbReference type="InterPro" id="IPR038729">
    <property type="entry name" value="Rad50/SbcC_AAA"/>
</dbReference>
<dbReference type="Pfam" id="PF20469">
    <property type="entry name" value="OLD-like_TOPRIM"/>
    <property type="match status" value="1"/>
</dbReference>
<gene>
    <name evidence="4" type="ORF">BCL93_11827</name>
</gene>
<protein>
    <submittedName>
        <fullName evidence="4">Putative ATP-dependent endonuclease of OLD family</fullName>
    </submittedName>
</protein>
<feature type="domain" description="OLD protein-like TOPRIM" evidence="3">
    <location>
        <begin position="375"/>
        <end position="438"/>
    </location>
</feature>
<dbReference type="InterPro" id="IPR034139">
    <property type="entry name" value="TOPRIM_OLD"/>
</dbReference>
<dbReference type="OrthoDB" id="3322489at2"/>
<dbReference type="RefSeq" id="WP_112056511.1">
    <property type="nucleotide sequence ID" value="NZ_QLSX01000018.1"/>
</dbReference>
<dbReference type="InterPro" id="IPR027417">
    <property type="entry name" value="P-loop_NTPase"/>
</dbReference>
<feature type="domain" description="Endonuclease GajA/Old nuclease/RecF-like AAA" evidence="1">
    <location>
        <begin position="242"/>
        <end position="330"/>
    </location>
</feature>
<dbReference type="Proteomes" id="UP000249700">
    <property type="component" value="Unassembled WGS sequence"/>
</dbReference>
<dbReference type="AlphaFoldDB" id="A0A328XE08"/>
<dbReference type="Gene3D" id="3.40.50.300">
    <property type="entry name" value="P-loop containing nucleotide triphosphate hydrolases"/>
    <property type="match status" value="1"/>
</dbReference>
<reference evidence="4 5" key="1">
    <citation type="submission" date="2018-06" db="EMBL/GenBank/DDBJ databases">
        <title>Comparative analysis of microorganisms from saline springs in Andes Mountain Range, Colombia.</title>
        <authorList>
            <person name="Rubin E."/>
        </authorList>
    </citation>
    <scope>NUCLEOTIDE SEQUENCE [LARGE SCALE GENOMIC DNA]</scope>
    <source>
        <strain evidence="4 5">USBA-857</strain>
    </source>
</reference>
<evidence type="ECO:0000313" key="5">
    <source>
        <dbReference type="Proteomes" id="UP000249700"/>
    </source>
</evidence>
<dbReference type="Pfam" id="PF13175">
    <property type="entry name" value="AAA_15"/>
    <property type="match status" value="1"/>
</dbReference>
<dbReference type="PANTHER" id="PTHR43581:SF4">
    <property type="entry name" value="ATP_GTP PHOSPHATASE"/>
    <property type="match status" value="1"/>
</dbReference>
<dbReference type="SUPFAM" id="SSF52540">
    <property type="entry name" value="P-loop containing nucleoside triphosphate hydrolases"/>
    <property type="match status" value="1"/>
</dbReference>
<keyword evidence="4" id="KW-0540">Nuclease</keyword>
<evidence type="ECO:0000259" key="2">
    <source>
        <dbReference type="Pfam" id="PF13476"/>
    </source>
</evidence>
<evidence type="ECO:0000259" key="1">
    <source>
        <dbReference type="Pfam" id="PF13175"/>
    </source>
</evidence>
<keyword evidence="4" id="KW-0378">Hydrolase</keyword>
<sequence>MIKKIKIKGYRKHKSFEFEPNPRFNLIVGSNESGKSTFLEAVVLALTGRVNGRRASEELNPFWFNSDLVREFVENRQARGNAAFPEISIEIFLENLPELQNLCGAINSDVPTNACPGVAVSIKPNKDYEEELEKWAANPTEIIPVEYYEVEWRSFADKVLSTRPRQLATAVIDSRTVRSTAGIDYHLRQILSDYLESSERAEISLTYRNIKASMSDESLKGVNARIGELNAALHHQPISLAMDQSSRASWEESISPHVSDIPFSMSGQGQQAAIKISLAMNRSSEYARFVMIEEPENHLSHTSLTTLISRIESLARDNQQVFITTHSSFVLNRLGLNSIMLVGDEGAKKIPELNPGTVGYFKKLPGYDTLRMALAEKVVLVEGPSDEIIFERVFKDIFGIRPMEAGVDVISMRGLSLQRCLELCAALNKPVAAMRDNDGDNPESLREIVCEWLEPERRELFIGAVENGQTLEPQLISHNDEIQLRRILGIQDRADLSTWMTREKTEGALRIAESEESIIAPDYMERAARFIYAE</sequence>
<dbReference type="InterPro" id="IPR041685">
    <property type="entry name" value="AAA_GajA/Old/RecF-like"/>
</dbReference>
<dbReference type="GO" id="GO:0004519">
    <property type="term" value="F:endonuclease activity"/>
    <property type="evidence" value="ECO:0007669"/>
    <property type="project" value="UniProtKB-KW"/>
</dbReference>
<dbReference type="GO" id="GO:0006302">
    <property type="term" value="P:double-strand break repair"/>
    <property type="evidence" value="ECO:0007669"/>
    <property type="project" value="InterPro"/>
</dbReference>
<name>A0A328XE08_9GAMM</name>
<dbReference type="Pfam" id="PF13476">
    <property type="entry name" value="AAA_23"/>
    <property type="match status" value="1"/>
</dbReference>
<proteinExistence type="predicted"/>
<dbReference type="InterPro" id="IPR051396">
    <property type="entry name" value="Bact_Antivir_Def_Nuclease"/>
</dbReference>
<feature type="domain" description="Rad50/SbcC-type AAA" evidence="2">
    <location>
        <begin position="4"/>
        <end position="55"/>
    </location>
</feature>
<dbReference type="GO" id="GO:0016887">
    <property type="term" value="F:ATP hydrolysis activity"/>
    <property type="evidence" value="ECO:0007669"/>
    <property type="project" value="InterPro"/>
</dbReference>
<comment type="caution">
    <text evidence="4">The sequence shown here is derived from an EMBL/GenBank/DDBJ whole genome shotgun (WGS) entry which is preliminary data.</text>
</comment>
<dbReference type="EMBL" id="QLSX01000018">
    <property type="protein sequence ID" value="RAR57015.1"/>
    <property type="molecule type" value="Genomic_DNA"/>
</dbReference>
<evidence type="ECO:0000259" key="3">
    <source>
        <dbReference type="Pfam" id="PF20469"/>
    </source>
</evidence>
<keyword evidence="4" id="KW-0255">Endonuclease</keyword>
<accession>A0A328XE08</accession>
<organism evidence="4 5">
    <name type="scientific">Onishia taeanensis</name>
    <dbReference type="NCBI Taxonomy" id="284577"/>
    <lineage>
        <taxon>Bacteria</taxon>
        <taxon>Pseudomonadati</taxon>
        <taxon>Pseudomonadota</taxon>
        <taxon>Gammaproteobacteria</taxon>
        <taxon>Oceanospirillales</taxon>
        <taxon>Halomonadaceae</taxon>
        <taxon>Onishia</taxon>
    </lineage>
</organism>